<sequence>MKKKILTMMMLGIFVFLIGGCSKAVNEKTVQEDLESYKIEKDTTKEERGNTNGNLLNGGMIAYQGEWLYFSSEGSLYKSKLDGSEIKIIYKAEENDGNIANINIIDDELYFSAGNHEKGGLYRIKDDGSDVKKLVSDTGGGRQEKVYVVGDWIYYDKKYILKKDGDGSDKKQIIEEKSGSTETFSISDGYIYYVGMNYNNEDCIYKLKMNTEAEKQEIYKRNVYDVSVEDGWIYYIDNHTGDKYGNLCRIGIDGTEGGEVIDETVVAYNINDGWIYYILKENGKNELYKMKIDGTENQKFDLKDSQIDEYYGIYVIEDWIYYMTDGVIQRIKQDNSKQEVFCDFGENIEEVKNKEKESTIEEKLVLNNTYQTRFGDVNMITFPKFAFDFPAVWNVEEEVTPTGETVTISNERGAKVTYSHLVGVPVGEDATGGSSVFMMRVEASKIEDSNFVPSYVQATDYSDLGKFVVAKLTVTGELDMKTDSDFRDVNGSVSYAVIPESLLGVDEAVRNPYSVEYGFKYGDGISFVAEAPEDGFTKEEEKCVIEILKSFRVVE</sequence>
<evidence type="ECO:0000259" key="1">
    <source>
        <dbReference type="Pfam" id="PF16472"/>
    </source>
</evidence>
<dbReference type="SUPFAM" id="SSF82171">
    <property type="entry name" value="DPP6 N-terminal domain-like"/>
    <property type="match status" value="1"/>
</dbReference>
<name>A0A2N5NLZ2_MEDGN</name>
<dbReference type="RefSeq" id="WP_101879151.1">
    <property type="nucleotide sequence ID" value="NZ_NIHN01000002.1"/>
</dbReference>
<dbReference type="AlphaFoldDB" id="A0A2N5NLZ2"/>
<protein>
    <recommendedName>
        <fullName evidence="1">Prolow-density lipoprotein receptor-related protein 1-like beta-propeller domain-containing protein</fullName>
    </recommendedName>
</protein>
<gene>
    <name evidence="2" type="ORF">CDL18_02900</name>
</gene>
<dbReference type="Proteomes" id="UP000234849">
    <property type="component" value="Unassembled WGS sequence"/>
</dbReference>
<dbReference type="Pfam" id="PF16472">
    <property type="entry name" value="DUF5050"/>
    <property type="match status" value="1"/>
</dbReference>
<organism evidence="2 3">
    <name type="scientific">Mediterraneibacter gnavus</name>
    <name type="common">Ruminococcus gnavus</name>
    <dbReference type="NCBI Taxonomy" id="33038"/>
    <lineage>
        <taxon>Bacteria</taxon>
        <taxon>Bacillati</taxon>
        <taxon>Bacillota</taxon>
        <taxon>Clostridia</taxon>
        <taxon>Lachnospirales</taxon>
        <taxon>Lachnospiraceae</taxon>
        <taxon>Mediterraneibacter</taxon>
    </lineage>
</organism>
<proteinExistence type="predicted"/>
<reference evidence="2 3" key="1">
    <citation type="journal article" date="2017" name="Genome Med.">
        <title>A novel Ruminococcus gnavus clade enriched in inflammatory bowel disease patients.</title>
        <authorList>
            <person name="Hall A.B."/>
            <person name="Yassour M."/>
            <person name="Sauk J."/>
            <person name="Garner A."/>
            <person name="Jiang X."/>
            <person name="Arthur T."/>
            <person name="Lagoudas G.K."/>
            <person name="Vatanen T."/>
            <person name="Fornelos N."/>
            <person name="Wilson R."/>
            <person name="Bertha M."/>
            <person name="Cohen M."/>
            <person name="Garber J."/>
            <person name="Khalili H."/>
            <person name="Gevers D."/>
            <person name="Ananthakrishnan A.N."/>
            <person name="Kugathasan S."/>
            <person name="Lander E.S."/>
            <person name="Blainey P."/>
            <person name="Vlamakis H."/>
            <person name="Xavier R.J."/>
            <person name="Huttenhower C."/>
        </authorList>
    </citation>
    <scope>NUCLEOTIDE SEQUENCE [LARGE SCALE GENOMIC DNA]</scope>
    <source>
        <strain evidence="2 3">RJX1118</strain>
    </source>
</reference>
<dbReference type="InterPro" id="IPR032485">
    <property type="entry name" value="LRP1-like_beta_prop"/>
</dbReference>
<evidence type="ECO:0000313" key="3">
    <source>
        <dbReference type="Proteomes" id="UP000234849"/>
    </source>
</evidence>
<evidence type="ECO:0000313" key="2">
    <source>
        <dbReference type="EMBL" id="PLT57919.1"/>
    </source>
</evidence>
<dbReference type="PROSITE" id="PS51257">
    <property type="entry name" value="PROKAR_LIPOPROTEIN"/>
    <property type="match status" value="1"/>
</dbReference>
<comment type="caution">
    <text evidence="2">The sequence shown here is derived from an EMBL/GenBank/DDBJ whole genome shotgun (WGS) entry which is preliminary data.</text>
</comment>
<dbReference type="EMBL" id="NIHM01000002">
    <property type="protein sequence ID" value="PLT57919.1"/>
    <property type="molecule type" value="Genomic_DNA"/>
</dbReference>
<dbReference type="SUPFAM" id="SSF63825">
    <property type="entry name" value="YWTD domain"/>
    <property type="match status" value="1"/>
</dbReference>
<feature type="domain" description="Prolow-density lipoprotein receptor-related protein 1-like beta-propeller" evidence="1">
    <location>
        <begin position="50"/>
        <end position="325"/>
    </location>
</feature>
<accession>A0A2N5NLZ2</accession>